<feature type="binding site" evidence="18">
    <location>
        <position position="131"/>
    </location>
    <ligand>
        <name>K(+)</name>
        <dbReference type="ChEBI" id="CHEBI:29103"/>
    </ligand>
</feature>
<dbReference type="InterPro" id="IPR004443">
    <property type="entry name" value="YjeF_N_dom"/>
</dbReference>
<evidence type="ECO:0000256" key="18">
    <source>
        <dbReference type="HAMAP-Rule" id="MF_01966"/>
    </source>
</evidence>
<dbReference type="PROSITE" id="PS51385">
    <property type="entry name" value="YJEF_N"/>
    <property type="match status" value="1"/>
</dbReference>
<comment type="similarity">
    <text evidence="17">Belongs to the NnrD/CARKD family.</text>
</comment>
<evidence type="ECO:0000256" key="12">
    <source>
        <dbReference type="ARBA" id="ARBA00023239"/>
    </source>
</evidence>
<dbReference type="PIRSF" id="PIRSF017184">
    <property type="entry name" value="Nnr"/>
    <property type="match status" value="1"/>
</dbReference>
<dbReference type="GO" id="GO:0110051">
    <property type="term" value="P:metabolite repair"/>
    <property type="evidence" value="ECO:0007669"/>
    <property type="project" value="TreeGrafter"/>
</dbReference>
<feature type="binding site" evidence="18">
    <location>
        <begin position="64"/>
        <end position="68"/>
    </location>
    <ligand>
        <name>(6S)-NADPHX</name>
        <dbReference type="ChEBI" id="CHEBI:64076"/>
    </ligand>
</feature>
<comment type="catalytic activity">
    <reaction evidence="16 17 19">
        <text>(6S)-NADPHX + ADP = AMP + phosphate + NADPH + H(+)</text>
        <dbReference type="Rhea" id="RHEA:32235"/>
        <dbReference type="ChEBI" id="CHEBI:15378"/>
        <dbReference type="ChEBI" id="CHEBI:43474"/>
        <dbReference type="ChEBI" id="CHEBI:57783"/>
        <dbReference type="ChEBI" id="CHEBI:64076"/>
        <dbReference type="ChEBI" id="CHEBI:456215"/>
        <dbReference type="ChEBI" id="CHEBI:456216"/>
        <dbReference type="EC" id="4.2.1.136"/>
    </reaction>
</comment>
<comment type="caution">
    <text evidence="22">The sequence shown here is derived from an EMBL/GenBank/DDBJ whole genome shotgun (WGS) entry which is preliminary data.</text>
</comment>
<evidence type="ECO:0000256" key="13">
    <source>
        <dbReference type="ARBA" id="ARBA00023268"/>
    </source>
</evidence>
<evidence type="ECO:0000259" key="21">
    <source>
        <dbReference type="PROSITE" id="PS51385"/>
    </source>
</evidence>
<dbReference type="PANTHER" id="PTHR12592:SF0">
    <property type="entry name" value="ATP-DEPENDENT (S)-NAD(P)H-HYDRATE DEHYDRATASE"/>
    <property type="match status" value="1"/>
</dbReference>
<evidence type="ECO:0000256" key="16">
    <source>
        <dbReference type="ARBA" id="ARBA00049209"/>
    </source>
</evidence>
<dbReference type="GO" id="GO:0046872">
    <property type="term" value="F:metal ion binding"/>
    <property type="evidence" value="ECO:0007669"/>
    <property type="project" value="UniProtKB-UniRule"/>
</dbReference>
<comment type="cofactor">
    <cofactor evidence="18 19">
        <name>K(+)</name>
        <dbReference type="ChEBI" id="CHEBI:29103"/>
    </cofactor>
    <text evidence="18 19">Binds 1 potassium ion per subunit.</text>
</comment>
<dbReference type="Gene3D" id="3.40.1190.20">
    <property type="match status" value="1"/>
</dbReference>
<dbReference type="RefSeq" id="WP_304122131.1">
    <property type="nucleotide sequence ID" value="NZ_DYZA01000121.1"/>
</dbReference>
<comment type="similarity">
    <text evidence="18">Belongs to the NnrE/AIBP family.</text>
</comment>
<evidence type="ECO:0000256" key="4">
    <source>
        <dbReference type="ARBA" id="ARBA00009524"/>
    </source>
</evidence>
<dbReference type="InterPro" id="IPR000631">
    <property type="entry name" value="CARKD"/>
</dbReference>
<dbReference type="Gene3D" id="3.40.50.10260">
    <property type="entry name" value="YjeF N-terminal domain"/>
    <property type="match status" value="1"/>
</dbReference>
<evidence type="ECO:0000256" key="2">
    <source>
        <dbReference type="ARBA" id="ARBA00000909"/>
    </source>
</evidence>
<comment type="catalytic activity">
    <reaction evidence="1 18 19">
        <text>(6R)-NADHX = (6S)-NADHX</text>
        <dbReference type="Rhea" id="RHEA:32215"/>
        <dbReference type="ChEBI" id="CHEBI:64074"/>
        <dbReference type="ChEBI" id="CHEBI:64075"/>
        <dbReference type="EC" id="5.1.99.6"/>
    </reaction>
</comment>
<keyword evidence="9 18" id="KW-0630">Potassium</keyword>
<feature type="binding site" evidence="18">
    <location>
        <position position="165"/>
    </location>
    <ligand>
        <name>(6S)-NADPHX</name>
        <dbReference type="ChEBI" id="CHEBI:64076"/>
    </ligand>
</feature>
<name>A0A921AW58_9BACT</name>
<feature type="binding site" evidence="18">
    <location>
        <begin position="135"/>
        <end position="141"/>
    </location>
    <ligand>
        <name>(6S)-NADPHX</name>
        <dbReference type="ChEBI" id="CHEBI:64076"/>
    </ligand>
</feature>
<proteinExistence type="inferred from homology"/>
<comment type="function">
    <text evidence="14 19">Bifunctional enzyme that catalyzes the epimerization of the S- and R-forms of NAD(P)HX and the dehydration of the S-form of NAD(P)HX at the expense of ADP, which is converted to AMP. This allows the repair of both epimers of NAD(P)HX, a damaged form of NAD(P)H that is a result of enzymatic or heat-dependent hydration.</text>
</comment>
<dbReference type="EC" id="4.2.1.136" evidence="19"/>
<comment type="caution">
    <text evidence="18">Lacks conserved residue(s) required for the propagation of feature annotation.</text>
</comment>
<comment type="catalytic activity">
    <reaction evidence="2 18 19">
        <text>(6R)-NADPHX = (6S)-NADPHX</text>
        <dbReference type="Rhea" id="RHEA:32227"/>
        <dbReference type="ChEBI" id="CHEBI:64076"/>
        <dbReference type="ChEBI" id="CHEBI:64077"/>
        <dbReference type="EC" id="5.1.99.6"/>
    </reaction>
</comment>
<keyword evidence="5 18" id="KW-0479">Metal-binding</keyword>
<dbReference type="InterPro" id="IPR036652">
    <property type="entry name" value="YjeF_N_dom_sf"/>
</dbReference>
<sequence length="552" mass="57575">MFVPVPTPEEMALWDAGAINAGIAEETLMESAARAAMDGLRSQARARGLALAGSRVLLVAGRGNNGGDAFCMARHLMDAGAQPALLCTRPLDDLRGAAGHWMEVAIRLGVPAFPAEDWEKAISFAPDILVDALLGTGFRGALREKEARLVENMNALPCRLVLAVDVPSGLDARTGRPCPQAVRAHATVTFQAAKPGLLMPWAEAFTGEVMVRPIGMPRDVEKANPPSFRTWLIPGQREKDSGAPYTVEHGVSSRMESLFKQPVEAHADGPAHKGAAGRVMVAGGCASYTGAPCLAARAALRAGAGLVSVAGPEPVLGVARLSMPAAVMQPLSDEPVYEWSEALALPLAKAAKGWGALVFGPGLGRSDGAAALVGALLDMPHLPPMVLDADALFALAKKPELLSRLRPCDVLTPHPGEAATLLGISVKEVQKNRFSALEELSRLACAVWVLKGEGTLIAVPHEPSVISPWQVPQLAVAGSGDVLAGIIGALMARGNNPGLAATLGVWLHALSGMSLSRAFPLRGNDPREIADALPLIAHLAGEPGKEDICALF</sequence>
<dbReference type="SUPFAM" id="SSF64153">
    <property type="entry name" value="YjeF N-terminal domain-like"/>
    <property type="match status" value="1"/>
</dbReference>
<evidence type="ECO:0000313" key="23">
    <source>
        <dbReference type="Proteomes" id="UP000698963"/>
    </source>
</evidence>
<dbReference type="NCBIfam" id="TIGR00197">
    <property type="entry name" value="yjeF_nterm"/>
    <property type="match status" value="1"/>
</dbReference>
<dbReference type="GO" id="GO:0052856">
    <property type="term" value="F:NAD(P)HX epimerase activity"/>
    <property type="evidence" value="ECO:0007669"/>
    <property type="project" value="UniProtKB-UniRule"/>
</dbReference>
<dbReference type="Pfam" id="PF01256">
    <property type="entry name" value="Carb_kinase"/>
    <property type="match status" value="1"/>
</dbReference>
<evidence type="ECO:0000256" key="7">
    <source>
        <dbReference type="ARBA" id="ARBA00022840"/>
    </source>
</evidence>
<evidence type="ECO:0000259" key="20">
    <source>
        <dbReference type="PROSITE" id="PS51383"/>
    </source>
</evidence>
<dbReference type="EC" id="5.1.99.6" evidence="19"/>
<keyword evidence="13" id="KW-0511">Multifunctional enzyme</keyword>
<dbReference type="CDD" id="cd01171">
    <property type="entry name" value="YXKO-related"/>
    <property type="match status" value="1"/>
</dbReference>
<feature type="domain" description="YjeF N-terminal" evidence="21">
    <location>
        <begin position="11"/>
        <end position="222"/>
    </location>
</feature>
<comment type="subunit">
    <text evidence="17">Homotetramer.</text>
</comment>
<feature type="binding site" evidence="17">
    <location>
        <position position="481"/>
    </location>
    <ligand>
        <name>(6S)-NADPHX</name>
        <dbReference type="ChEBI" id="CHEBI:64076"/>
    </ligand>
</feature>
<keyword evidence="7 17" id="KW-0067">ATP-binding</keyword>
<evidence type="ECO:0000256" key="6">
    <source>
        <dbReference type="ARBA" id="ARBA00022741"/>
    </source>
</evidence>
<evidence type="ECO:0000256" key="9">
    <source>
        <dbReference type="ARBA" id="ARBA00022958"/>
    </source>
</evidence>
<evidence type="ECO:0000313" key="22">
    <source>
        <dbReference type="EMBL" id="HJD97209.1"/>
    </source>
</evidence>
<evidence type="ECO:0000256" key="10">
    <source>
        <dbReference type="ARBA" id="ARBA00023027"/>
    </source>
</evidence>
<comment type="similarity">
    <text evidence="4 19">In the C-terminal section; belongs to the NnrD/CARKD family.</text>
</comment>
<comment type="catalytic activity">
    <reaction evidence="15 17 19">
        <text>(6S)-NADHX + ADP = AMP + phosphate + NADH + H(+)</text>
        <dbReference type="Rhea" id="RHEA:32223"/>
        <dbReference type="ChEBI" id="CHEBI:15378"/>
        <dbReference type="ChEBI" id="CHEBI:43474"/>
        <dbReference type="ChEBI" id="CHEBI:57945"/>
        <dbReference type="ChEBI" id="CHEBI:64074"/>
        <dbReference type="ChEBI" id="CHEBI:456215"/>
        <dbReference type="ChEBI" id="CHEBI:456216"/>
        <dbReference type="EC" id="4.2.1.136"/>
    </reaction>
</comment>
<dbReference type="PANTHER" id="PTHR12592">
    <property type="entry name" value="ATP-DEPENDENT (S)-NAD(P)H-HYDRATE DEHYDRATASE FAMILY MEMBER"/>
    <property type="match status" value="1"/>
</dbReference>
<dbReference type="InterPro" id="IPR030677">
    <property type="entry name" value="Nnr"/>
</dbReference>
<organism evidence="22 23">
    <name type="scientific">Mailhella massiliensis</name>
    <dbReference type="NCBI Taxonomy" id="1903261"/>
    <lineage>
        <taxon>Bacteria</taxon>
        <taxon>Pseudomonadati</taxon>
        <taxon>Thermodesulfobacteriota</taxon>
        <taxon>Desulfovibrionia</taxon>
        <taxon>Desulfovibrionales</taxon>
        <taxon>Desulfovibrionaceae</taxon>
        <taxon>Mailhella</taxon>
    </lineage>
</organism>
<dbReference type="EMBL" id="DYZA01000121">
    <property type="protein sequence ID" value="HJD97209.1"/>
    <property type="molecule type" value="Genomic_DNA"/>
</dbReference>
<feature type="binding site" evidence="17">
    <location>
        <position position="291"/>
    </location>
    <ligand>
        <name>(6S)-NADPHX</name>
        <dbReference type="ChEBI" id="CHEBI:64076"/>
    </ligand>
</feature>
<dbReference type="AlphaFoldDB" id="A0A921AW58"/>
<dbReference type="Pfam" id="PF03853">
    <property type="entry name" value="YjeF_N"/>
    <property type="match status" value="1"/>
</dbReference>
<evidence type="ECO:0000256" key="8">
    <source>
        <dbReference type="ARBA" id="ARBA00022857"/>
    </source>
</evidence>
<dbReference type="HAMAP" id="MF_01965">
    <property type="entry name" value="NADHX_dehydratase"/>
    <property type="match status" value="1"/>
</dbReference>
<dbReference type="HAMAP" id="MF_01966">
    <property type="entry name" value="NADHX_epimerase"/>
    <property type="match status" value="1"/>
</dbReference>
<evidence type="ECO:0000256" key="11">
    <source>
        <dbReference type="ARBA" id="ARBA00023235"/>
    </source>
</evidence>
<keyword evidence="10 17" id="KW-0520">NAD</keyword>
<dbReference type="SUPFAM" id="SSF53613">
    <property type="entry name" value="Ribokinase-like"/>
    <property type="match status" value="1"/>
</dbReference>
<feature type="binding site" evidence="17">
    <location>
        <position position="414"/>
    </location>
    <ligand>
        <name>(6S)-NADPHX</name>
        <dbReference type="ChEBI" id="CHEBI:64076"/>
    </ligand>
</feature>
<comment type="function">
    <text evidence="17">Catalyzes the dehydration of the S-form of NAD(P)HX at the expense of ADP, which is converted to AMP. Together with NAD(P)HX epimerase, which catalyzes the epimerization of the S- and R-forms, the enzyme allows the repair of both epimers of NAD(P)HX, a damaged form of NAD(P)H that is a result of enzymatic or heat-dependent hydration.</text>
</comment>
<gene>
    <name evidence="18" type="primary">nnrE</name>
    <name evidence="17" type="synonym">nnrD</name>
    <name evidence="22" type="ORF">K8W16_06155</name>
</gene>
<evidence type="ECO:0000256" key="19">
    <source>
        <dbReference type="PIRNR" id="PIRNR017184"/>
    </source>
</evidence>
<keyword evidence="8 17" id="KW-0521">NADP</keyword>
<comment type="cofactor">
    <cofactor evidence="17">
        <name>Mg(2+)</name>
        <dbReference type="ChEBI" id="CHEBI:18420"/>
    </cofactor>
</comment>
<dbReference type="PROSITE" id="PS01050">
    <property type="entry name" value="YJEF_C_2"/>
    <property type="match status" value="1"/>
</dbReference>
<keyword evidence="11 18" id="KW-0413">Isomerase</keyword>
<dbReference type="GO" id="GO:0052855">
    <property type="term" value="F:ADP-dependent NAD(P)H-hydrate dehydratase activity"/>
    <property type="evidence" value="ECO:0007669"/>
    <property type="project" value="UniProtKB-UniRule"/>
</dbReference>
<dbReference type="InterPro" id="IPR017953">
    <property type="entry name" value="Carbohydrate_kinase_pred_CS"/>
</dbReference>
<keyword evidence="6 17" id="KW-0547">Nucleotide-binding</keyword>
<reference evidence="22" key="1">
    <citation type="journal article" date="2021" name="PeerJ">
        <title>Extensive microbial diversity within the chicken gut microbiome revealed by metagenomics and culture.</title>
        <authorList>
            <person name="Gilroy R."/>
            <person name="Ravi A."/>
            <person name="Getino M."/>
            <person name="Pursley I."/>
            <person name="Horton D.L."/>
            <person name="Alikhan N.F."/>
            <person name="Baker D."/>
            <person name="Gharbi K."/>
            <person name="Hall N."/>
            <person name="Watson M."/>
            <person name="Adriaenssens E.M."/>
            <person name="Foster-Nyarko E."/>
            <person name="Jarju S."/>
            <person name="Secka A."/>
            <person name="Antonio M."/>
            <person name="Oren A."/>
            <person name="Chaudhuri R.R."/>
            <person name="La Ragione R."/>
            <person name="Hildebrand F."/>
            <person name="Pallen M.J."/>
        </authorList>
    </citation>
    <scope>NUCLEOTIDE SEQUENCE</scope>
    <source>
        <strain evidence="22">ChiGjej2B2-19336</strain>
    </source>
</reference>
<evidence type="ECO:0000256" key="1">
    <source>
        <dbReference type="ARBA" id="ARBA00000013"/>
    </source>
</evidence>
<keyword evidence="12 17" id="KW-0456">Lyase</keyword>
<evidence type="ECO:0000256" key="17">
    <source>
        <dbReference type="HAMAP-Rule" id="MF_01965"/>
    </source>
</evidence>
<evidence type="ECO:0000256" key="15">
    <source>
        <dbReference type="ARBA" id="ARBA00048238"/>
    </source>
</evidence>
<dbReference type="PROSITE" id="PS51383">
    <property type="entry name" value="YJEF_C_3"/>
    <property type="match status" value="1"/>
</dbReference>
<dbReference type="GO" id="GO:0046496">
    <property type="term" value="P:nicotinamide nucleotide metabolic process"/>
    <property type="evidence" value="ECO:0007669"/>
    <property type="project" value="UniProtKB-UniRule"/>
</dbReference>
<accession>A0A921AW58</accession>
<dbReference type="InterPro" id="IPR029056">
    <property type="entry name" value="Ribokinase-like"/>
</dbReference>
<feature type="binding site" evidence="17">
    <location>
        <position position="480"/>
    </location>
    <ligand>
        <name>AMP</name>
        <dbReference type="ChEBI" id="CHEBI:456215"/>
    </ligand>
</feature>
<comment type="function">
    <text evidence="18">Catalyzes the epimerization of the S- and R-forms of NAD(P)HX, a damaged form of NAD(P)H that is a result of enzymatic or heat-dependent hydration. This is a prerequisite for the S-specific NAD(P)H-hydrate dehydratase to allow the repair of both epimers of NAD(P)HX.</text>
</comment>
<feature type="binding site" evidence="18">
    <location>
        <position position="65"/>
    </location>
    <ligand>
        <name>K(+)</name>
        <dbReference type="ChEBI" id="CHEBI:29103"/>
    </ligand>
</feature>
<feature type="binding site" evidence="17">
    <location>
        <begin position="451"/>
        <end position="455"/>
    </location>
    <ligand>
        <name>AMP</name>
        <dbReference type="ChEBI" id="CHEBI:456215"/>
    </ligand>
</feature>
<feature type="binding site" evidence="17">
    <location>
        <position position="362"/>
    </location>
    <ligand>
        <name>(6S)-NADPHX</name>
        <dbReference type="ChEBI" id="CHEBI:64076"/>
    </ligand>
</feature>
<reference evidence="22" key="2">
    <citation type="submission" date="2021-09" db="EMBL/GenBank/DDBJ databases">
        <authorList>
            <person name="Gilroy R."/>
        </authorList>
    </citation>
    <scope>NUCLEOTIDE SEQUENCE</scope>
    <source>
        <strain evidence="22">ChiGjej2B2-19336</strain>
    </source>
</reference>
<evidence type="ECO:0000256" key="14">
    <source>
        <dbReference type="ARBA" id="ARBA00025153"/>
    </source>
</evidence>
<feature type="binding site" evidence="18">
    <location>
        <position position="168"/>
    </location>
    <ligand>
        <name>K(+)</name>
        <dbReference type="ChEBI" id="CHEBI:29103"/>
    </ligand>
</feature>
<dbReference type="Proteomes" id="UP000698963">
    <property type="component" value="Unassembled WGS sequence"/>
</dbReference>
<feature type="domain" description="YjeF C-terminal" evidence="20">
    <location>
        <begin position="255"/>
        <end position="540"/>
    </location>
</feature>
<comment type="similarity">
    <text evidence="3 19">In the N-terminal section; belongs to the NnrE/AIBP family.</text>
</comment>
<protein>
    <recommendedName>
        <fullName evidence="19">Bifunctional NAD(P)H-hydrate repair enzyme</fullName>
    </recommendedName>
    <alternativeName>
        <fullName evidence="19">Nicotinamide nucleotide repair protein</fullName>
    </alternativeName>
    <domain>
        <recommendedName>
            <fullName evidence="19">ADP-dependent (S)-NAD(P)H-hydrate dehydratase</fullName>
            <ecNumber evidence="19">4.2.1.136</ecNumber>
        </recommendedName>
        <alternativeName>
            <fullName evidence="19">ADP-dependent NAD(P)HX dehydratase</fullName>
        </alternativeName>
    </domain>
    <domain>
        <recommendedName>
            <fullName evidence="19">NAD(P)H-hydrate epimerase</fullName>
            <ecNumber evidence="19">5.1.99.6</ecNumber>
        </recommendedName>
    </domain>
</protein>
<dbReference type="NCBIfam" id="TIGR00196">
    <property type="entry name" value="yjeF_cterm"/>
    <property type="match status" value="1"/>
</dbReference>
<evidence type="ECO:0000256" key="5">
    <source>
        <dbReference type="ARBA" id="ARBA00022723"/>
    </source>
</evidence>
<evidence type="ECO:0000256" key="3">
    <source>
        <dbReference type="ARBA" id="ARBA00006001"/>
    </source>
</evidence>
<dbReference type="GO" id="GO:0005524">
    <property type="term" value="F:ATP binding"/>
    <property type="evidence" value="ECO:0007669"/>
    <property type="project" value="UniProtKB-UniRule"/>
</dbReference>